<dbReference type="Gene3D" id="3.90.950.10">
    <property type="match status" value="1"/>
</dbReference>
<evidence type="ECO:0000256" key="2">
    <source>
        <dbReference type="ARBA" id="ARBA00022490"/>
    </source>
</evidence>
<evidence type="ECO:0000256" key="4">
    <source>
        <dbReference type="ARBA" id="ARBA00023080"/>
    </source>
</evidence>
<evidence type="ECO:0000313" key="10">
    <source>
        <dbReference type="EMBL" id="OOV88260.1"/>
    </source>
</evidence>
<accession>A0A1T1HEU9</accession>
<name>A0A1T1HEU9_OCELI</name>
<dbReference type="NCBIfam" id="TIGR00172">
    <property type="entry name" value="maf"/>
    <property type="match status" value="1"/>
</dbReference>
<dbReference type="PIRSF" id="PIRSF006305">
    <property type="entry name" value="Maf"/>
    <property type="match status" value="1"/>
</dbReference>
<feature type="site" description="Important for substrate specificity" evidence="9">
    <location>
        <position position="12"/>
    </location>
</feature>
<evidence type="ECO:0000313" key="11">
    <source>
        <dbReference type="Proteomes" id="UP000190064"/>
    </source>
</evidence>
<dbReference type="STRING" id="966.BTA35_0201660"/>
<dbReference type="GO" id="GO:0005737">
    <property type="term" value="C:cytoplasm"/>
    <property type="evidence" value="ECO:0007669"/>
    <property type="project" value="UniProtKB-SubCell"/>
</dbReference>
<evidence type="ECO:0000256" key="9">
    <source>
        <dbReference type="HAMAP-Rule" id="MF_00528"/>
    </source>
</evidence>
<evidence type="ECO:0000256" key="1">
    <source>
        <dbReference type="ARBA" id="ARBA00004496"/>
    </source>
</evidence>
<dbReference type="Proteomes" id="UP000190064">
    <property type="component" value="Unassembled WGS sequence"/>
</dbReference>
<dbReference type="AlphaFoldDB" id="A0A1T1HEU9"/>
<evidence type="ECO:0000256" key="3">
    <source>
        <dbReference type="ARBA" id="ARBA00022801"/>
    </source>
</evidence>
<keyword evidence="3 9" id="KW-0378">Hydrolase</keyword>
<dbReference type="InterPro" id="IPR029001">
    <property type="entry name" value="ITPase-like_fam"/>
</dbReference>
<sequence>MLPLVLASTSFYRKQLLEKLGLPFIQAAPNIDESPLDQESASTLVERLAREKALALTENHPNSLIIGSDQAATFDGRIIGKPHTKDNAQKQLKGFSGQKITFYTGLALHNTATGETKSLVEPFHVYFRKLSDQHIARYIEKENPLDCAGSFKSEGMGVALFEKLEGRDPNTLIGLPLIALCDLLHDFGISPLD</sequence>
<proteinExistence type="inferred from homology"/>
<dbReference type="HAMAP" id="MF_00528">
    <property type="entry name" value="Maf"/>
    <property type="match status" value="1"/>
</dbReference>
<feature type="site" description="Important for substrate specificity" evidence="9">
    <location>
        <position position="154"/>
    </location>
</feature>
<comment type="subcellular location">
    <subcellularLocation>
        <location evidence="1 9">Cytoplasm</location>
    </subcellularLocation>
</comment>
<dbReference type="InterPro" id="IPR003697">
    <property type="entry name" value="Maf-like"/>
</dbReference>
<organism evidence="10 11">
    <name type="scientific">Oceanospirillum linum</name>
    <dbReference type="NCBI Taxonomy" id="966"/>
    <lineage>
        <taxon>Bacteria</taxon>
        <taxon>Pseudomonadati</taxon>
        <taxon>Pseudomonadota</taxon>
        <taxon>Gammaproteobacteria</taxon>
        <taxon>Oceanospirillales</taxon>
        <taxon>Oceanospirillaceae</taxon>
        <taxon>Oceanospirillum</taxon>
    </lineage>
</organism>
<dbReference type="PANTHER" id="PTHR43213:SF10">
    <property type="entry name" value="7-METHYL-GTP PYROPHOSPHATASE"/>
    <property type="match status" value="1"/>
</dbReference>
<protein>
    <recommendedName>
        <fullName evidence="8 9">7-methyl-GTP pyrophosphatase</fullName>
        <shortName evidence="9">m(7)GTP pyrophosphatase</shortName>
        <ecNumber evidence="9">3.6.1.-</ecNumber>
    </recommendedName>
</protein>
<reference evidence="10" key="1">
    <citation type="submission" date="2017-02" db="EMBL/GenBank/DDBJ databases">
        <title>Draft Genome Sequence of the Salt Water Bacterium Oceanospirillum linum ATCC 11336.</title>
        <authorList>
            <person name="Trachtenberg A.M."/>
            <person name="Carney J.G."/>
            <person name="Linnane J.D."/>
            <person name="Rheaume B.A."/>
            <person name="Pitts N.L."/>
            <person name="Mykles D.L."/>
            <person name="Maclea K.S."/>
        </authorList>
    </citation>
    <scope>NUCLEOTIDE SEQUENCE [LARGE SCALE GENOMIC DNA]</scope>
    <source>
        <strain evidence="10">ATCC 11336</strain>
    </source>
</reference>
<evidence type="ECO:0000256" key="7">
    <source>
        <dbReference type="ARBA" id="ARBA00060749"/>
    </source>
</evidence>
<evidence type="ECO:0000256" key="8">
    <source>
        <dbReference type="ARBA" id="ARBA00068163"/>
    </source>
</evidence>
<evidence type="ECO:0000256" key="5">
    <source>
        <dbReference type="ARBA" id="ARBA00050213"/>
    </source>
</evidence>
<gene>
    <name evidence="10" type="ORF">BTA35_0201660</name>
</gene>
<comment type="catalytic activity">
    <reaction evidence="5 9">
        <text>N(7)-methyl-GTP + H2O = N(7)-methyl-GMP + diphosphate + H(+)</text>
        <dbReference type="Rhea" id="RHEA:58744"/>
        <dbReference type="ChEBI" id="CHEBI:15377"/>
        <dbReference type="ChEBI" id="CHEBI:15378"/>
        <dbReference type="ChEBI" id="CHEBI:33019"/>
        <dbReference type="ChEBI" id="CHEBI:58285"/>
        <dbReference type="ChEBI" id="CHEBI:87133"/>
    </reaction>
</comment>
<comment type="cofactor">
    <cofactor evidence="9">
        <name>a divalent metal cation</name>
        <dbReference type="ChEBI" id="CHEBI:60240"/>
    </cofactor>
</comment>
<dbReference type="Pfam" id="PF02545">
    <property type="entry name" value="Maf"/>
    <property type="match status" value="1"/>
</dbReference>
<evidence type="ECO:0000256" key="6">
    <source>
        <dbReference type="ARBA" id="ARBA00053369"/>
    </source>
</evidence>
<dbReference type="SUPFAM" id="SSF52972">
    <property type="entry name" value="ITPase-like"/>
    <property type="match status" value="1"/>
</dbReference>
<keyword evidence="11" id="KW-1185">Reference proteome</keyword>
<feature type="active site" description="Proton acceptor" evidence="9">
    <location>
        <position position="69"/>
    </location>
</feature>
<comment type="caution">
    <text evidence="10">The sequence shown here is derived from an EMBL/GenBank/DDBJ whole genome shotgun (WGS) entry which is preliminary data.</text>
</comment>
<comment type="caution">
    <text evidence="9">Lacks conserved residue(s) required for the propagation of feature annotation.</text>
</comment>
<dbReference type="GO" id="GO:0009117">
    <property type="term" value="P:nucleotide metabolic process"/>
    <property type="evidence" value="ECO:0007669"/>
    <property type="project" value="UniProtKB-KW"/>
</dbReference>
<comment type="function">
    <text evidence="6 9">Nucleoside triphosphate pyrophosphatase that hydrolyzes 7-methyl-GTP (m(7)GTP). May have a dual role in cell division arrest and in preventing the incorporation of modified nucleotides into cellular nucleic acids.</text>
</comment>
<dbReference type="GO" id="GO:0047429">
    <property type="term" value="F:nucleoside triphosphate diphosphatase activity"/>
    <property type="evidence" value="ECO:0007669"/>
    <property type="project" value="InterPro"/>
</dbReference>
<dbReference type="FunFam" id="3.90.950.10:FF:000005">
    <property type="entry name" value="7-methyl-GTP pyrophosphatase"/>
    <property type="match status" value="1"/>
</dbReference>
<dbReference type="CDD" id="cd00555">
    <property type="entry name" value="Maf"/>
    <property type="match status" value="1"/>
</dbReference>
<dbReference type="EC" id="3.6.1.-" evidence="9"/>
<feature type="site" description="Important for substrate specificity" evidence="9">
    <location>
        <position position="70"/>
    </location>
</feature>
<keyword evidence="4 9" id="KW-0546">Nucleotide metabolism</keyword>
<dbReference type="RefSeq" id="WP_077242685.1">
    <property type="nucleotide sequence ID" value="NZ_FXTS01000001.1"/>
</dbReference>
<dbReference type="EMBL" id="MTSD02000001">
    <property type="protein sequence ID" value="OOV88260.1"/>
    <property type="molecule type" value="Genomic_DNA"/>
</dbReference>
<keyword evidence="2 9" id="KW-0963">Cytoplasm</keyword>
<dbReference type="PANTHER" id="PTHR43213">
    <property type="entry name" value="BIFUNCTIONAL DTTP/UTP PYROPHOSPHATASE/METHYLTRANSFERASE PROTEIN-RELATED"/>
    <property type="match status" value="1"/>
</dbReference>
<comment type="similarity">
    <text evidence="7 9">Belongs to the Maf family. YceF subfamily.</text>
</comment>